<accession>A0A031GY16</accession>
<dbReference type="RefSeq" id="WP_034745810.1">
    <property type="nucleotide sequence ID" value="NZ_JAAOLY010000004.1"/>
</dbReference>
<protein>
    <submittedName>
        <fullName evidence="1">Uncharacterized protein</fullName>
    </submittedName>
</protein>
<sequence length="117" mass="12696">MPASLIDNHLSFQPAAEILAARDKDMPTPPGAGHALAAIAEAKAQLRSIKPRNLAPFMAQAWGLSPRGARRSVLIAAGMDADRWESPIHSFTEEERIELRAATSAAIRVYERLLNAI</sequence>
<organism evidence="1 2">
    <name type="scientific">Janthinobacterium lividum</name>
    <dbReference type="NCBI Taxonomy" id="29581"/>
    <lineage>
        <taxon>Bacteria</taxon>
        <taxon>Pseudomonadati</taxon>
        <taxon>Pseudomonadota</taxon>
        <taxon>Betaproteobacteria</taxon>
        <taxon>Burkholderiales</taxon>
        <taxon>Oxalobacteraceae</taxon>
        <taxon>Janthinobacterium</taxon>
    </lineage>
</organism>
<gene>
    <name evidence="1" type="ORF">AKG95_21800</name>
</gene>
<name>A0A031GY16_9BURK</name>
<dbReference type="AlphaFoldDB" id="A0A031GY16"/>
<dbReference type="eggNOG" id="ENOG50308DH">
    <property type="taxonomic scope" value="Bacteria"/>
</dbReference>
<dbReference type="PATRIC" id="fig|29581.31.peg.4760"/>
<dbReference type="EMBL" id="LFKP01000011">
    <property type="protein sequence ID" value="OHV94935.1"/>
    <property type="molecule type" value="Genomic_DNA"/>
</dbReference>
<reference evidence="1 2" key="1">
    <citation type="submission" date="2015-06" db="EMBL/GenBank/DDBJ databases">
        <title>Draft genome sequencing of a biphenyl-degrading bacterium, Janthinobacterium lividum MEG1.</title>
        <authorList>
            <person name="Shimodaira J."/>
            <person name="Hatta T."/>
        </authorList>
    </citation>
    <scope>NUCLEOTIDE SEQUENCE [LARGE SCALE GENOMIC DNA]</scope>
    <source>
        <strain evidence="1 2">MEG1</strain>
    </source>
</reference>
<proteinExistence type="predicted"/>
<comment type="caution">
    <text evidence="1">The sequence shown here is derived from an EMBL/GenBank/DDBJ whole genome shotgun (WGS) entry which is preliminary data.</text>
</comment>
<evidence type="ECO:0000313" key="1">
    <source>
        <dbReference type="EMBL" id="OHV94935.1"/>
    </source>
</evidence>
<dbReference type="Proteomes" id="UP000179840">
    <property type="component" value="Unassembled WGS sequence"/>
</dbReference>
<evidence type="ECO:0000313" key="2">
    <source>
        <dbReference type="Proteomes" id="UP000179840"/>
    </source>
</evidence>